<dbReference type="AlphaFoldDB" id="A0A6N9H5U3"/>
<dbReference type="InterPro" id="IPR029044">
    <property type="entry name" value="Nucleotide-diphossugar_trans"/>
</dbReference>
<dbReference type="Gene3D" id="3.90.550.10">
    <property type="entry name" value="Spore Coat Polysaccharide Biosynthesis Protein SpsA, Chain A"/>
    <property type="match status" value="1"/>
</dbReference>
<evidence type="ECO:0000259" key="1">
    <source>
        <dbReference type="Pfam" id="PF00535"/>
    </source>
</evidence>
<dbReference type="SUPFAM" id="SSF53448">
    <property type="entry name" value="Nucleotide-diphospho-sugar transferases"/>
    <property type="match status" value="1"/>
</dbReference>
<dbReference type="Pfam" id="PF00535">
    <property type="entry name" value="Glycos_transf_2"/>
    <property type="match status" value="1"/>
</dbReference>
<protein>
    <submittedName>
        <fullName evidence="2">Glycosyltransferase family 2 protein</fullName>
    </submittedName>
</protein>
<organism evidence="2 3">
    <name type="scientific">Brevibacterium rongguiense</name>
    <dbReference type="NCBI Taxonomy" id="2695267"/>
    <lineage>
        <taxon>Bacteria</taxon>
        <taxon>Bacillati</taxon>
        <taxon>Actinomycetota</taxon>
        <taxon>Actinomycetes</taxon>
        <taxon>Micrococcales</taxon>
        <taxon>Brevibacteriaceae</taxon>
        <taxon>Brevibacterium</taxon>
    </lineage>
</organism>
<dbReference type="Proteomes" id="UP000469215">
    <property type="component" value="Unassembled WGS sequence"/>
</dbReference>
<evidence type="ECO:0000313" key="3">
    <source>
        <dbReference type="Proteomes" id="UP000469215"/>
    </source>
</evidence>
<comment type="caution">
    <text evidence="2">The sequence shown here is derived from an EMBL/GenBank/DDBJ whole genome shotgun (WGS) entry which is preliminary data.</text>
</comment>
<keyword evidence="3" id="KW-1185">Reference proteome</keyword>
<dbReference type="EMBL" id="WWEQ01000013">
    <property type="protein sequence ID" value="MYM19309.1"/>
    <property type="molecule type" value="Genomic_DNA"/>
</dbReference>
<feature type="non-terminal residue" evidence="2">
    <location>
        <position position="140"/>
    </location>
</feature>
<dbReference type="GO" id="GO:0016740">
    <property type="term" value="F:transferase activity"/>
    <property type="evidence" value="ECO:0007669"/>
    <property type="project" value="UniProtKB-KW"/>
</dbReference>
<gene>
    <name evidence="2" type="ORF">GSY69_04815</name>
</gene>
<keyword evidence="2" id="KW-0808">Transferase</keyword>
<sequence length="140" mass="13939">MAAEHAAGGAAAGSAACVIWAQDAARTIAQTVRAAKEIPAVDAVIVVDDASADGTERAARRAGAQVLVHDVRRGRAASELTGACAVRNRDVSAVMPDRAPRLRPVLFVPAGAGERASAAAALVAPVLEGRAALASAAGEP</sequence>
<name>A0A6N9H5U3_9MICO</name>
<dbReference type="InterPro" id="IPR001173">
    <property type="entry name" value="Glyco_trans_2-like"/>
</dbReference>
<feature type="domain" description="Glycosyltransferase 2-like" evidence="1">
    <location>
        <begin position="22"/>
        <end position="86"/>
    </location>
</feature>
<evidence type="ECO:0000313" key="2">
    <source>
        <dbReference type="EMBL" id="MYM19309.1"/>
    </source>
</evidence>
<proteinExistence type="predicted"/>
<accession>A0A6N9H5U3</accession>
<reference evidence="2 3" key="1">
    <citation type="submission" date="2020-01" db="EMBL/GenBank/DDBJ databases">
        <authorList>
            <person name="Deng T."/>
        </authorList>
    </citation>
    <scope>NUCLEOTIDE SEQUENCE [LARGE SCALE GENOMIC DNA]</scope>
    <source>
        <strain evidence="2 3">5221</strain>
    </source>
</reference>
<dbReference type="RefSeq" id="WP_160952741.1">
    <property type="nucleotide sequence ID" value="NZ_WWEQ01000013.1"/>
</dbReference>